<dbReference type="Proteomes" id="UP000266698">
    <property type="component" value="Unassembled WGS sequence"/>
</dbReference>
<dbReference type="RefSeq" id="WP_118375653.1">
    <property type="nucleotide sequence ID" value="NZ_QRPB01000020.1"/>
</dbReference>
<gene>
    <name evidence="1" type="ORF">DW001_13835</name>
</gene>
<protein>
    <recommendedName>
        <fullName evidence="3">PD-(D/E)XK nuclease family transposase</fullName>
    </recommendedName>
</protein>
<name>A0A396FCY3_9FIRM</name>
<organism evidence="1 2">
    <name type="scientific">Agathobacter rectalis</name>
    <dbReference type="NCBI Taxonomy" id="39491"/>
    <lineage>
        <taxon>Bacteria</taxon>
        <taxon>Bacillati</taxon>
        <taxon>Bacillota</taxon>
        <taxon>Clostridia</taxon>
        <taxon>Lachnospirales</taxon>
        <taxon>Lachnospiraceae</taxon>
        <taxon>Agathobacter</taxon>
    </lineage>
</organism>
<sequence length="319" mass="36360">MNTEIANAVNAAGDKAQYDTHVKRLLAQKSILAHILVKTVDEFKGMKPEDVVKYIEGEPSISVVPVEPGLANMEKTDAAGQRIVGLNTENAEINEGLVRFDIIFYVRMKNGLSQIIVNIEAQKDEPTEYKILNRAIFYVSRLISSQKERDFVNTNYDDIKQVFSIWICMNMDDNSLSHIYLTKDELLKPCNWKGNLDLLNIVLIGITNEIPEHDEKYEMHRLIGALLSSELKEQEKLDIIEHEYNIPTSKEFREDVRIMCNLSTGIEERATERATEKTSEKFILNMYKKGYTLDQIADVAETGVDEVEAIIKKKEPAMA</sequence>
<reference evidence="1 2" key="1">
    <citation type="submission" date="2018-08" db="EMBL/GenBank/DDBJ databases">
        <title>A genome reference for cultivated species of the human gut microbiota.</title>
        <authorList>
            <person name="Zou Y."/>
            <person name="Xue W."/>
            <person name="Luo G."/>
        </authorList>
    </citation>
    <scope>NUCLEOTIDE SEQUENCE [LARGE SCALE GENOMIC DNA]</scope>
    <source>
        <strain evidence="1 2">AF36-2BH</strain>
    </source>
</reference>
<evidence type="ECO:0008006" key="3">
    <source>
        <dbReference type="Google" id="ProtNLM"/>
    </source>
</evidence>
<proteinExistence type="predicted"/>
<dbReference type="EMBL" id="QRPB01000020">
    <property type="protein sequence ID" value="RHL76499.1"/>
    <property type="molecule type" value="Genomic_DNA"/>
</dbReference>
<comment type="caution">
    <text evidence="1">The sequence shown here is derived from an EMBL/GenBank/DDBJ whole genome shotgun (WGS) entry which is preliminary data.</text>
</comment>
<accession>A0A396FCY3</accession>
<evidence type="ECO:0000313" key="1">
    <source>
        <dbReference type="EMBL" id="RHL76499.1"/>
    </source>
</evidence>
<dbReference type="AlphaFoldDB" id="A0A396FCY3"/>
<evidence type="ECO:0000313" key="2">
    <source>
        <dbReference type="Proteomes" id="UP000266698"/>
    </source>
</evidence>